<dbReference type="GO" id="GO:0008235">
    <property type="term" value="F:metalloexopeptidase activity"/>
    <property type="evidence" value="ECO:0007669"/>
    <property type="project" value="InterPro"/>
</dbReference>
<evidence type="ECO:0000256" key="1">
    <source>
        <dbReference type="ARBA" id="ARBA00022438"/>
    </source>
</evidence>
<dbReference type="EMBL" id="CAADJD010000018">
    <property type="protein sequence ID" value="VFS63435.1"/>
    <property type="molecule type" value="Genomic_DNA"/>
</dbReference>
<dbReference type="SUPFAM" id="SSF53187">
    <property type="entry name" value="Zn-dependent exopeptidases"/>
    <property type="match status" value="1"/>
</dbReference>
<keyword evidence="4" id="KW-0732">Signal</keyword>
<dbReference type="InterPro" id="IPR045175">
    <property type="entry name" value="M28_fam"/>
</dbReference>
<evidence type="ECO:0000256" key="5">
    <source>
        <dbReference type="ARBA" id="ARBA00022801"/>
    </source>
</evidence>
<dbReference type="Proteomes" id="UP000401081">
    <property type="component" value="Unassembled WGS sequence"/>
</dbReference>
<reference evidence="8 9" key="1">
    <citation type="submission" date="2019-03" db="EMBL/GenBank/DDBJ databases">
        <authorList>
            <consortium name="Pathogen Informatics"/>
        </authorList>
    </citation>
    <scope>NUCLEOTIDE SEQUENCE [LARGE SCALE GENOMIC DNA]</scope>
    <source>
        <strain evidence="8 9">NCTC12993</strain>
    </source>
</reference>
<gene>
    <name evidence="8" type="primary">ywaD</name>
    <name evidence="8" type="ORF">NCTC12993_02644</name>
</gene>
<evidence type="ECO:0000256" key="4">
    <source>
        <dbReference type="ARBA" id="ARBA00022729"/>
    </source>
</evidence>
<dbReference type="GO" id="GO:0046872">
    <property type="term" value="F:metal ion binding"/>
    <property type="evidence" value="ECO:0007669"/>
    <property type="project" value="UniProtKB-KW"/>
</dbReference>
<evidence type="ECO:0000313" key="8">
    <source>
        <dbReference type="EMBL" id="VFS63435.1"/>
    </source>
</evidence>
<evidence type="ECO:0000256" key="2">
    <source>
        <dbReference type="ARBA" id="ARBA00022670"/>
    </source>
</evidence>
<keyword evidence="5 8" id="KW-0378">Hydrolase</keyword>
<dbReference type="InterPro" id="IPR007484">
    <property type="entry name" value="Peptidase_M28"/>
</dbReference>
<accession>A0A485AR49</accession>
<sequence length="240" mass="27028">MCNEKHGFILGASIFLLCCKDYLCSPHCATAWQPWRSAYVLPSRYMRQPPRWGSIANTQARYIATYFPGRITGTPAEMLSADYIRQQFAQMGYQSDIRTFSSRYIYTSKDNRKNWHNITGSTVIAAHEGKSSQQIIVMAHLDTYAPRSDSDVEKNLGGLTLQGIDDNAMGLGVMLELAERFKNIPTEYGIRFIATSGEEEGKLGAENLLKRMSSAEKKIRCWSLTSIIWSWVTKSTLTAA</sequence>
<dbReference type="Pfam" id="PF04389">
    <property type="entry name" value="Peptidase_M28"/>
    <property type="match status" value="1"/>
</dbReference>
<dbReference type="EC" id="3.4.11.6" evidence="8"/>
<dbReference type="GO" id="GO:0006508">
    <property type="term" value="P:proteolysis"/>
    <property type="evidence" value="ECO:0007669"/>
    <property type="project" value="UniProtKB-KW"/>
</dbReference>
<evidence type="ECO:0000256" key="6">
    <source>
        <dbReference type="ARBA" id="ARBA00022833"/>
    </source>
</evidence>
<evidence type="ECO:0000259" key="7">
    <source>
        <dbReference type="Pfam" id="PF04389"/>
    </source>
</evidence>
<keyword evidence="1 8" id="KW-0031">Aminopeptidase</keyword>
<proteinExistence type="predicted"/>
<evidence type="ECO:0000256" key="3">
    <source>
        <dbReference type="ARBA" id="ARBA00022723"/>
    </source>
</evidence>
<dbReference type="GO" id="GO:0004177">
    <property type="term" value="F:aminopeptidase activity"/>
    <property type="evidence" value="ECO:0007669"/>
    <property type="project" value="UniProtKB-KW"/>
</dbReference>
<dbReference type="PANTHER" id="PTHR12147">
    <property type="entry name" value="METALLOPEPTIDASE M28 FAMILY MEMBER"/>
    <property type="match status" value="1"/>
</dbReference>
<evidence type="ECO:0000313" key="9">
    <source>
        <dbReference type="Proteomes" id="UP000401081"/>
    </source>
</evidence>
<keyword evidence="9" id="KW-1185">Reference proteome</keyword>
<dbReference type="PANTHER" id="PTHR12147:SF56">
    <property type="entry name" value="AMINOPEPTIDASE YDR415C-RELATED"/>
    <property type="match status" value="1"/>
</dbReference>
<keyword evidence="6" id="KW-0862">Zinc</keyword>
<dbReference type="AlphaFoldDB" id="A0A485AR49"/>
<organism evidence="8 9">
    <name type="scientific">Kluyvera cryocrescens</name>
    <name type="common">Kluyvera citrophila</name>
    <dbReference type="NCBI Taxonomy" id="580"/>
    <lineage>
        <taxon>Bacteria</taxon>
        <taxon>Pseudomonadati</taxon>
        <taxon>Pseudomonadota</taxon>
        <taxon>Gammaproteobacteria</taxon>
        <taxon>Enterobacterales</taxon>
        <taxon>Enterobacteriaceae</taxon>
        <taxon>Kluyvera</taxon>
    </lineage>
</organism>
<protein>
    <submittedName>
        <fullName evidence="8">Arginyl aminopeptidase</fullName>
        <ecNumber evidence="8">3.4.11.6</ecNumber>
    </submittedName>
</protein>
<dbReference type="Gene3D" id="3.40.630.10">
    <property type="entry name" value="Zn peptidases"/>
    <property type="match status" value="1"/>
</dbReference>
<keyword evidence="3" id="KW-0479">Metal-binding</keyword>
<keyword evidence="2" id="KW-0645">Protease</keyword>
<feature type="domain" description="Peptidase M28" evidence="7">
    <location>
        <begin position="123"/>
        <end position="221"/>
    </location>
</feature>
<name>A0A485AR49_KLUCR</name>
<dbReference type="NCBIfam" id="NF007568">
    <property type="entry name" value="PRK10199.1"/>
    <property type="match status" value="1"/>
</dbReference>